<dbReference type="EMBL" id="AP018316">
    <property type="protein sequence ID" value="BAZ87562.1"/>
    <property type="molecule type" value="Genomic_DNA"/>
</dbReference>
<sequence>MDNWSLVIGYWSVAKEYFSPLLPAPCLFPIPVAEYWNKQTQ</sequence>
<keyword evidence="2" id="KW-1185">Reference proteome</keyword>
<dbReference type="Proteomes" id="UP000218702">
    <property type="component" value="Chromosome"/>
</dbReference>
<accession>A0A1Z4V7P3</accession>
<gene>
    <name evidence="1" type="ORF">NIES806_37920</name>
</gene>
<evidence type="ECO:0000313" key="1">
    <source>
        <dbReference type="EMBL" id="BAZ87562.1"/>
    </source>
</evidence>
<proteinExistence type="predicted"/>
<protein>
    <submittedName>
        <fullName evidence="1">Uncharacterized protein</fullName>
    </submittedName>
</protein>
<dbReference type="KEGG" id="dcm:NIES806_37920"/>
<organism evidence="1 2">
    <name type="scientific">Dolichospermum compactum NIES-806</name>
    <dbReference type="NCBI Taxonomy" id="1973481"/>
    <lineage>
        <taxon>Bacteria</taxon>
        <taxon>Bacillati</taxon>
        <taxon>Cyanobacteriota</taxon>
        <taxon>Cyanophyceae</taxon>
        <taxon>Nostocales</taxon>
        <taxon>Aphanizomenonaceae</taxon>
        <taxon>Dolichospermum</taxon>
        <taxon>Dolichospermum compactum</taxon>
    </lineage>
</organism>
<evidence type="ECO:0000313" key="2">
    <source>
        <dbReference type="Proteomes" id="UP000218702"/>
    </source>
</evidence>
<reference evidence="1 2" key="1">
    <citation type="submission" date="2017-06" db="EMBL/GenBank/DDBJ databases">
        <title>Genome sequencing of cyanobaciteial culture collection at National Institute for Environmental Studies (NIES).</title>
        <authorList>
            <person name="Hirose Y."/>
            <person name="Shimura Y."/>
            <person name="Fujisawa T."/>
            <person name="Nakamura Y."/>
            <person name="Kawachi M."/>
        </authorList>
    </citation>
    <scope>NUCLEOTIDE SEQUENCE [LARGE SCALE GENOMIC DNA]</scope>
    <source>
        <strain evidence="1 2">NIES-806</strain>
    </source>
</reference>
<dbReference type="AlphaFoldDB" id="A0A1Z4V7P3"/>
<name>A0A1Z4V7P3_9CYAN</name>